<proteinExistence type="predicted"/>
<name>A0ABX1S5C1_9PSEU</name>
<evidence type="ECO:0008006" key="3">
    <source>
        <dbReference type="Google" id="ProtNLM"/>
    </source>
</evidence>
<dbReference type="SUPFAM" id="SSF53098">
    <property type="entry name" value="Ribonuclease H-like"/>
    <property type="match status" value="1"/>
</dbReference>
<sequence length="317" mass="33815">MRFSVDPWDPSYGSSLDAEDLGESTARVVADVEIPADRWRPLDPGPGVTPPPATLFVDGVRRIDAQVWVEEPGTGAASPALCASYAAGVVCCGPEGADLVAHDVRRGLFTTAAHAVDVVTPAGTYEASLADARRDVAPAQALSVALQARLREVEIATAVAARSGLSTSDDLLVVDGPLRGRQHLPRALGYIKSHRSEYLPAPLNGLVAALGAGQRTPVFLLGSSWDRYTWYLRLPCDPGAPWAGVVRLECSATLTGAAAADMARLSQVTLCRYASEGYKDARAPQNLYPIAGLERQLRRRLGDAVVLYRALRRAAHR</sequence>
<keyword evidence="2" id="KW-1185">Reference proteome</keyword>
<dbReference type="Proteomes" id="UP000820669">
    <property type="component" value="Unassembled WGS sequence"/>
</dbReference>
<organism evidence="1 2">
    <name type="scientific">Pseudonocardia acidicola</name>
    <dbReference type="NCBI Taxonomy" id="2724939"/>
    <lineage>
        <taxon>Bacteria</taxon>
        <taxon>Bacillati</taxon>
        <taxon>Actinomycetota</taxon>
        <taxon>Actinomycetes</taxon>
        <taxon>Pseudonocardiales</taxon>
        <taxon>Pseudonocardiaceae</taxon>
        <taxon>Pseudonocardia</taxon>
    </lineage>
</organism>
<reference evidence="1 2" key="1">
    <citation type="submission" date="2020-04" db="EMBL/GenBank/DDBJ databases">
        <authorList>
            <person name="Klaysubun C."/>
            <person name="Duangmal K."/>
            <person name="Lipun K."/>
        </authorList>
    </citation>
    <scope>NUCLEOTIDE SEQUENCE [LARGE SCALE GENOMIC DNA]</scope>
    <source>
        <strain evidence="1 2">K10HN5</strain>
    </source>
</reference>
<protein>
    <recommendedName>
        <fullName evidence="3">NurA domain-containing protein</fullName>
    </recommendedName>
</protein>
<gene>
    <name evidence="1" type="ORF">HF526_00220</name>
</gene>
<comment type="caution">
    <text evidence="1">The sequence shown here is derived from an EMBL/GenBank/DDBJ whole genome shotgun (WGS) entry which is preliminary data.</text>
</comment>
<dbReference type="EMBL" id="JAAXLA010000001">
    <property type="protein sequence ID" value="NMH95757.1"/>
    <property type="molecule type" value="Genomic_DNA"/>
</dbReference>
<evidence type="ECO:0000313" key="1">
    <source>
        <dbReference type="EMBL" id="NMH95757.1"/>
    </source>
</evidence>
<dbReference type="InterPro" id="IPR012337">
    <property type="entry name" value="RNaseH-like_sf"/>
</dbReference>
<evidence type="ECO:0000313" key="2">
    <source>
        <dbReference type="Proteomes" id="UP000820669"/>
    </source>
</evidence>
<accession>A0ABX1S5C1</accession>